<dbReference type="AlphaFoldDB" id="B4N034"/>
<keyword evidence="1" id="KW-1015">Disulfide bond</keyword>
<comment type="similarity">
    <text evidence="2">Belongs to the peptidase S1 family. CLIP subfamily.</text>
</comment>
<keyword evidence="4" id="KW-0378">Hydrolase</keyword>
<dbReference type="InterPro" id="IPR043504">
    <property type="entry name" value="Peptidase_S1_PA_chymotrypsin"/>
</dbReference>
<evidence type="ECO:0000313" key="4">
    <source>
        <dbReference type="EMBL" id="EDW77969.1"/>
    </source>
</evidence>
<dbReference type="Gene3D" id="2.40.10.10">
    <property type="entry name" value="Trypsin-like serine proteases"/>
    <property type="match status" value="1"/>
</dbReference>
<dbReference type="InterPro" id="IPR009003">
    <property type="entry name" value="Peptidase_S1_PA"/>
</dbReference>
<evidence type="ECO:0000256" key="2">
    <source>
        <dbReference type="ARBA" id="ARBA00024195"/>
    </source>
</evidence>
<dbReference type="EMBL" id="CH963920">
    <property type="protein sequence ID" value="EDW77969.1"/>
    <property type="molecule type" value="Genomic_DNA"/>
</dbReference>
<dbReference type="InterPro" id="IPR001254">
    <property type="entry name" value="Trypsin_dom"/>
</dbReference>
<accession>B4N034</accession>
<dbReference type="PROSITE" id="PS50240">
    <property type="entry name" value="TRYPSIN_DOM"/>
    <property type="match status" value="1"/>
</dbReference>
<gene>
    <name evidence="4" type="primary">Dwil\GK19369</name>
    <name evidence="4" type="ORF">Dwil_GK19369</name>
</gene>
<evidence type="ECO:0000256" key="1">
    <source>
        <dbReference type="ARBA" id="ARBA00023157"/>
    </source>
</evidence>
<dbReference type="SMR" id="B4N034"/>
<dbReference type="GO" id="GO:0006508">
    <property type="term" value="P:proteolysis"/>
    <property type="evidence" value="ECO:0007669"/>
    <property type="project" value="InterPro"/>
</dbReference>
<dbReference type="Proteomes" id="UP000007798">
    <property type="component" value="Unassembled WGS sequence"/>
</dbReference>
<dbReference type="SMART" id="SM00020">
    <property type="entry name" value="Tryp_SPc"/>
    <property type="match status" value="1"/>
</dbReference>
<dbReference type="PANTHER" id="PTHR24256">
    <property type="entry name" value="TRYPTASE-RELATED"/>
    <property type="match status" value="1"/>
</dbReference>
<name>B4N034_DROWI</name>
<dbReference type="GO" id="GO:0004252">
    <property type="term" value="F:serine-type endopeptidase activity"/>
    <property type="evidence" value="ECO:0007669"/>
    <property type="project" value="InterPro"/>
</dbReference>
<dbReference type="OMA" id="GPRTHIM"/>
<dbReference type="OrthoDB" id="7858018at2759"/>
<evidence type="ECO:0000313" key="5">
    <source>
        <dbReference type="Proteomes" id="UP000007798"/>
    </source>
</evidence>
<dbReference type="PhylomeDB" id="B4N034"/>
<sequence length="235" mass="26785">MTIKGDNQGAVNFGAYPWTVAIFDTEYEYRCAGALIHFQVVLTTGFCLGPVKTKLIARAGEWDMNTIEEILPNEEISEYTKIYHSKFDKYSEEYNIGLLILNKEFTALPHIQTVCLPIEHTKVVESDCLTTGWEKYSRGRRVFLQKNLMNISNELCSSKPNSNIFCASSQEEGVEWALGSSLVCPWVNSENRYSIRGLWISEAGKVNKPTYFLNVTKFTPWIIEELKNKNINVST</sequence>
<protein>
    <recommendedName>
        <fullName evidence="3">Peptidase S1 domain-containing protein</fullName>
    </recommendedName>
</protein>
<keyword evidence="5" id="KW-1185">Reference proteome</keyword>
<proteinExistence type="inferred from homology"/>
<dbReference type="InParanoid" id="B4N034"/>
<feature type="domain" description="Peptidase S1" evidence="3">
    <location>
        <begin position="3"/>
        <end position="227"/>
    </location>
</feature>
<reference evidence="4 5" key="1">
    <citation type="journal article" date="2007" name="Nature">
        <title>Evolution of genes and genomes on the Drosophila phylogeny.</title>
        <authorList>
            <consortium name="Drosophila 12 Genomes Consortium"/>
            <person name="Clark A.G."/>
            <person name="Eisen M.B."/>
            <person name="Smith D.R."/>
            <person name="Bergman C.M."/>
            <person name="Oliver B."/>
            <person name="Markow T.A."/>
            <person name="Kaufman T.C."/>
            <person name="Kellis M."/>
            <person name="Gelbart W."/>
            <person name="Iyer V.N."/>
            <person name="Pollard D.A."/>
            <person name="Sackton T.B."/>
            <person name="Larracuente A.M."/>
            <person name="Singh N.D."/>
            <person name="Abad J.P."/>
            <person name="Abt D.N."/>
            <person name="Adryan B."/>
            <person name="Aguade M."/>
            <person name="Akashi H."/>
            <person name="Anderson W.W."/>
            <person name="Aquadro C.F."/>
            <person name="Ardell D.H."/>
            <person name="Arguello R."/>
            <person name="Artieri C.G."/>
            <person name="Barbash D.A."/>
            <person name="Barker D."/>
            <person name="Barsanti P."/>
            <person name="Batterham P."/>
            <person name="Batzoglou S."/>
            <person name="Begun D."/>
            <person name="Bhutkar A."/>
            <person name="Blanco E."/>
            <person name="Bosak S.A."/>
            <person name="Bradley R.K."/>
            <person name="Brand A.D."/>
            <person name="Brent M.R."/>
            <person name="Brooks A.N."/>
            <person name="Brown R.H."/>
            <person name="Butlin R.K."/>
            <person name="Caggese C."/>
            <person name="Calvi B.R."/>
            <person name="Bernardo de Carvalho A."/>
            <person name="Caspi A."/>
            <person name="Castrezana S."/>
            <person name="Celniker S.E."/>
            <person name="Chang J.L."/>
            <person name="Chapple C."/>
            <person name="Chatterji S."/>
            <person name="Chinwalla A."/>
            <person name="Civetta A."/>
            <person name="Clifton S.W."/>
            <person name="Comeron J.M."/>
            <person name="Costello J.C."/>
            <person name="Coyne J.A."/>
            <person name="Daub J."/>
            <person name="David R.G."/>
            <person name="Delcher A.L."/>
            <person name="Delehaunty K."/>
            <person name="Do C.B."/>
            <person name="Ebling H."/>
            <person name="Edwards K."/>
            <person name="Eickbush T."/>
            <person name="Evans J.D."/>
            <person name="Filipski A."/>
            <person name="Findeiss S."/>
            <person name="Freyhult E."/>
            <person name="Fulton L."/>
            <person name="Fulton R."/>
            <person name="Garcia A.C."/>
            <person name="Gardiner A."/>
            <person name="Garfield D.A."/>
            <person name="Garvin B.E."/>
            <person name="Gibson G."/>
            <person name="Gilbert D."/>
            <person name="Gnerre S."/>
            <person name="Godfrey J."/>
            <person name="Good R."/>
            <person name="Gotea V."/>
            <person name="Gravely B."/>
            <person name="Greenberg A.J."/>
            <person name="Griffiths-Jones S."/>
            <person name="Gross S."/>
            <person name="Guigo R."/>
            <person name="Gustafson E.A."/>
            <person name="Haerty W."/>
            <person name="Hahn M.W."/>
            <person name="Halligan D.L."/>
            <person name="Halpern A.L."/>
            <person name="Halter G.M."/>
            <person name="Han M.V."/>
            <person name="Heger A."/>
            <person name="Hillier L."/>
            <person name="Hinrichs A.S."/>
            <person name="Holmes I."/>
            <person name="Hoskins R.A."/>
            <person name="Hubisz M.J."/>
            <person name="Hultmark D."/>
            <person name="Huntley M.A."/>
            <person name="Jaffe D.B."/>
            <person name="Jagadeeshan S."/>
            <person name="Jeck W.R."/>
            <person name="Johnson J."/>
            <person name="Jones C.D."/>
            <person name="Jordan W.C."/>
            <person name="Karpen G.H."/>
            <person name="Kataoka E."/>
            <person name="Keightley P.D."/>
            <person name="Kheradpour P."/>
            <person name="Kirkness E.F."/>
            <person name="Koerich L.B."/>
            <person name="Kristiansen K."/>
            <person name="Kudrna D."/>
            <person name="Kulathinal R.J."/>
            <person name="Kumar S."/>
            <person name="Kwok R."/>
            <person name="Lander E."/>
            <person name="Langley C.H."/>
            <person name="Lapoint R."/>
            <person name="Lazzaro B.P."/>
            <person name="Lee S.J."/>
            <person name="Levesque L."/>
            <person name="Li R."/>
            <person name="Lin C.F."/>
            <person name="Lin M.F."/>
            <person name="Lindblad-Toh K."/>
            <person name="Llopart A."/>
            <person name="Long M."/>
            <person name="Low L."/>
            <person name="Lozovsky E."/>
            <person name="Lu J."/>
            <person name="Luo M."/>
            <person name="Machado C.A."/>
            <person name="Makalowski W."/>
            <person name="Marzo M."/>
            <person name="Matsuda M."/>
            <person name="Matzkin L."/>
            <person name="McAllister B."/>
            <person name="McBride C.S."/>
            <person name="McKernan B."/>
            <person name="McKernan K."/>
            <person name="Mendez-Lago M."/>
            <person name="Minx P."/>
            <person name="Mollenhauer M.U."/>
            <person name="Montooth K."/>
            <person name="Mount S.M."/>
            <person name="Mu X."/>
            <person name="Myers E."/>
            <person name="Negre B."/>
            <person name="Newfeld S."/>
            <person name="Nielsen R."/>
            <person name="Noor M.A."/>
            <person name="O'Grady P."/>
            <person name="Pachter L."/>
            <person name="Papaceit M."/>
            <person name="Parisi M.J."/>
            <person name="Parisi M."/>
            <person name="Parts L."/>
            <person name="Pedersen J.S."/>
            <person name="Pesole G."/>
            <person name="Phillippy A.M."/>
            <person name="Ponting C.P."/>
            <person name="Pop M."/>
            <person name="Porcelli D."/>
            <person name="Powell J.R."/>
            <person name="Prohaska S."/>
            <person name="Pruitt K."/>
            <person name="Puig M."/>
            <person name="Quesneville H."/>
            <person name="Ram K.R."/>
            <person name="Rand D."/>
            <person name="Rasmussen M.D."/>
            <person name="Reed L.K."/>
            <person name="Reenan R."/>
            <person name="Reily A."/>
            <person name="Remington K.A."/>
            <person name="Rieger T.T."/>
            <person name="Ritchie M.G."/>
            <person name="Robin C."/>
            <person name="Rogers Y.H."/>
            <person name="Rohde C."/>
            <person name="Rozas J."/>
            <person name="Rubenfield M.J."/>
            <person name="Ruiz A."/>
            <person name="Russo S."/>
            <person name="Salzberg S.L."/>
            <person name="Sanchez-Gracia A."/>
            <person name="Saranga D.J."/>
            <person name="Sato H."/>
            <person name="Schaeffer S.W."/>
            <person name="Schatz M.C."/>
            <person name="Schlenke T."/>
            <person name="Schwartz R."/>
            <person name="Segarra C."/>
            <person name="Singh R.S."/>
            <person name="Sirot L."/>
            <person name="Sirota M."/>
            <person name="Sisneros N.B."/>
            <person name="Smith C.D."/>
            <person name="Smith T.F."/>
            <person name="Spieth J."/>
            <person name="Stage D.E."/>
            <person name="Stark A."/>
            <person name="Stephan W."/>
            <person name="Strausberg R.L."/>
            <person name="Strempel S."/>
            <person name="Sturgill D."/>
            <person name="Sutton G."/>
            <person name="Sutton G.G."/>
            <person name="Tao W."/>
            <person name="Teichmann S."/>
            <person name="Tobari Y.N."/>
            <person name="Tomimura Y."/>
            <person name="Tsolas J.M."/>
            <person name="Valente V.L."/>
            <person name="Venter E."/>
            <person name="Venter J.C."/>
            <person name="Vicario S."/>
            <person name="Vieira F.G."/>
            <person name="Vilella A.J."/>
            <person name="Villasante A."/>
            <person name="Walenz B."/>
            <person name="Wang J."/>
            <person name="Wasserman M."/>
            <person name="Watts T."/>
            <person name="Wilson D."/>
            <person name="Wilson R.K."/>
            <person name="Wing R.A."/>
            <person name="Wolfner M.F."/>
            <person name="Wong A."/>
            <person name="Wong G.K."/>
            <person name="Wu C.I."/>
            <person name="Wu G."/>
            <person name="Yamamoto D."/>
            <person name="Yang H.P."/>
            <person name="Yang S.P."/>
            <person name="Yorke J.A."/>
            <person name="Yoshida K."/>
            <person name="Zdobnov E."/>
            <person name="Zhang P."/>
            <person name="Zhang Y."/>
            <person name="Zimin A.V."/>
            <person name="Baldwin J."/>
            <person name="Abdouelleil A."/>
            <person name="Abdulkadir J."/>
            <person name="Abebe A."/>
            <person name="Abera B."/>
            <person name="Abreu J."/>
            <person name="Acer S.C."/>
            <person name="Aftuck L."/>
            <person name="Alexander A."/>
            <person name="An P."/>
            <person name="Anderson E."/>
            <person name="Anderson S."/>
            <person name="Arachi H."/>
            <person name="Azer M."/>
            <person name="Bachantsang P."/>
            <person name="Barry A."/>
            <person name="Bayul T."/>
            <person name="Berlin A."/>
            <person name="Bessette D."/>
            <person name="Bloom T."/>
            <person name="Blye J."/>
            <person name="Boguslavskiy L."/>
            <person name="Bonnet C."/>
            <person name="Boukhgalter B."/>
            <person name="Bourzgui I."/>
            <person name="Brown A."/>
            <person name="Cahill P."/>
            <person name="Channer S."/>
            <person name="Cheshatsang Y."/>
            <person name="Chuda L."/>
            <person name="Citroen M."/>
            <person name="Collymore A."/>
            <person name="Cooke P."/>
            <person name="Costello M."/>
            <person name="D'Aco K."/>
            <person name="Daza R."/>
            <person name="De Haan G."/>
            <person name="DeGray S."/>
            <person name="DeMaso C."/>
            <person name="Dhargay N."/>
            <person name="Dooley K."/>
            <person name="Dooley E."/>
            <person name="Doricent M."/>
            <person name="Dorje P."/>
            <person name="Dorjee K."/>
            <person name="Dupes A."/>
            <person name="Elong R."/>
            <person name="Falk J."/>
            <person name="Farina A."/>
            <person name="Faro S."/>
            <person name="Ferguson D."/>
            <person name="Fisher S."/>
            <person name="Foley C.D."/>
            <person name="Franke A."/>
            <person name="Friedrich D."/>
            <person name="Gadbois L."/>
            <person name="Gearin G."/>
            <person name="Gearin C.R."/>
            <person name="Giannoukos G."/>
            <person name="Goode T."/>
            <person name="Graham J."/>
            <person name="Grandbois E."/>
            <person name="Grewal S."/>
            <person name="Gyaltsen K."/>
            <person name="Hafez N."/>
            <person name="Hagos B."/>
            <person name="Hall J."/>
            <person name="Henson C."/>
            <person name="Hollinger A."/>
            <person name="Honan T."/>
            <person name="Huard M.D."/>
            <person name="Hughes L."/>
            <person name="Hurhula B."/>
            <person name="Husby M.E."/>
            <person name="Kamat A."/>
            <person name="Kanga B."/>
            <person name="Kashin S."/>
            <person name="Khazanovich D."/>
            <person name="Kisner P."/>
            <person name="Lance K."/>
            <person name="Lara M."/>
            <person name="Lee W."/>
            <person name="Lennon N."/>
            <person name="Letendre F."/>
            <person name="LeVine R."/>
            <person name="Lipovsky A."/>
            <person name="Liu X."/>
            <person name="Liu J."/>
            <person name="Liu S."/>
            <person name="Lokyitsang T."/>
            <person name="Lokyitsang Y."/>
            <person name="Lubonja R."/>
            <person name="Lui A."/>
            <person name="MacDonald P."/>
            <person name="Magnisalis V."/>
            <person name="Maru K."/>
            <person name="Matthews C."/>
            <person name="McCusker W."/>
            <person name="McDonough S."/>
            <person name="Mehta T."/>
            <person name="Meldrim J."/>
            <person name="Meneus L."/>
            <person name="Mihai O."/>
            <person name="Mihalev A."/>
            <person name="Mihova T."/>
            <person name="Mittelman R."/>
            <person name="Mlenga V."/>
            <person name="Montmayeur A."/>
            <person name="Mulrain L."/>
            <person name="Navidi A."/>
            <person name="Naylor J."/>
            <person name="Negash T."/>
            <person name="Nguyen T."/>
            <person name="Nguyen N."/>
            <person name="Nicol R."/>
            <person name="Norbu C."/>
            <person name="Norbu N."/>
            <person name="Novod N."/>
            <person name="O'Neill B."/>
            <person name="Osman S."/>
            <person name="Markiewicz E."/>
            <person name="Oyono O.L."/>
            <person name="Patti C."/>
            <person name="Phunkhang P."/>
            <person name="Pierre F."/>
            <person name="Priest M."/>
            <person name="Raghuraman S."/>
            <person name="Rege F."/>
            <person name="Reyes R."/>
            <person name="Rise C."/>
            <person name="Rogov P."/>
            <person name="Ross K."/>
            <person name="Ryan E."/>
            <person name="Settipalli S."/>
            <person name="Shea T."/>
            <person name="Sherpa N."/>
            <person name="Shi L."/>
            <person name="Shih D."/>
            <person name="Sparrow T."/>
            <person name="Spaulding J."/>
            <person name="Stalker J."/>
            <person name="Stange-Thomann N."/>
            <person name="Stavropoulos S."/>
            <person name="Stone C."/>
            <person name="Strader C."/>
            <person name="Tesfaye S."/>
            <person name="Thomson T."/>
            <person name="Thoulutsang Y."/>
            <person name="Thoulutsang D."/>
            <person name="Topham K."/>
            <person name="Topping I."/>
            <person name="Tsamla T."/>
            <person name="Vassiliev H."/>
            <person name="Vo A."/>
            <person name="Wangchuk T."/>
            <person name="Wangdi T."/>
            <person name="Weiand M."/>
            <person name="Wilkinson J."/>
            <person name="Wilson A."/>
            <person name="Yadav S."/>
            <person name="Young G."/>
            <person name="Yu Q."/>
            <person name="Zembek L."/>
            <person name="Zhong D."/>
            <person name="Zimmer A."/>
            <person name="Zwirko Z."/>
            <person name="Jaffe D.B."/>
            <person name="Alvarez P."/>
            <person name="Brockman W."/>
            <person name="Butler J."/>
            <person name="Chin C."/>
            <person name="Gnerre S."/>
            <person name="Grabherr M."/>
            <person name="Kleber M."/>
            <person name="Mauceli E."/>
            <person name="MacCallum I."/>
        </authorList>
    </citation>
    <scope>NUCLEOTIDE SEQUENCE [LARGE SCALE GENOMIC DNA]</scope>
    <source>
        <strain evidence="5">Tucson 14030-0811.24</strain>
    </source>
</reference>
<evidence type="ECO:0000259" key="3">
    <source>
        <dbReference type="PROSITE" id="PS50240"/>
    </source>
</evidence>
<organism evidence="4 5">
    <name type="scientific">Drosophila willistoni</name>
    <name type="common">Fruit fly</name>
    <dbReference type="NCBI Taxonomy" id="7260"/>
    <lineage>
        <taxon>Eukaryota</taxon>
        <taxon>Metazoa</taxon>
        <taxon>Ecdysozoa</taxon>
        <taxon>Arthropoda</taxon>
        <taxon>Hexapoda</taxon>
        <taxon>Insecta</taxon>
        <taxon>Pterygota</taxon>
        <taxon>Neoptera</taxon>
        <taxon>Endopterygota</taxon>
        <taxon>Diptera</taxon>
        <taxon>Brachycera</taxon>
        <taxon>Muscomorpha</taxon>
        <taxon>Ephydroidea</taxon>
        <taxon>Drosophilidae</taxon>
        <taxon>Drosophila</taxon>
        <taxon>Sophophora</taxon>
    </lineage>
</organism>
<dbReference type="HOGENOM" id="CLU_006842_0_0_1"/>
<dbReference type="InterPro" id="IPR051487">
    <property type="entry name" value="Ser/Thr_Proteases_Immune/Dev"/>
</dbReference>
<dbReference type="SUPFAM" id="SSF50494">
    <property type="entry name" value="Trypsin-like serine proteases"/>
    <property type="match status" value="1"/>
</dbReference>
<dbReference type="eggNOG" id="KOG3627">
    <property type="taxonomic scope" value="Eukaryota"/>
</dbReference>
<dbReference type="Pfam" id="PF00089">
    <property type="entry name" value="Trypsin"/>
    <property type="match status" value="1"/>
</dbReference>